<evidence type="ECO:0000313" key="2">
    <source>
        <dbReference type="EMBL" id="NYI12161.1"/>
    </source>
</evidence>
<dbReference type="PANTHER" id="PTHR43566">
    <property type="entry name" value="CONSERVED PROTEIN"/>
    <property type="match status" value="1"/>
</dbReference>
<accession>A0A7Z0C6I0</accession>
<gene>
    <name evidence="2" type="ORF">BKA05_003676</name>
</gene>
<protein>
    <submittedName>
        <fullName evidence="2">Putative AAA+ superfamily ATPase</fullName>
    </submittedName>
</protein>
<dbReference type="EMBL" id="JACBZI010000001">
    <property type="protein sequence ID" value="NYI12161.1"/>
    <property type="molecule type" value="Genomic_DNA"/>
</dbReference>
<dbReference type="InterPro" id="IPR025420">
    <property type="entry name" value="DUF4143"/>
</dbReference>
<dbReference type="Proteomes" id="UP000537326">
    <property type="component" value="Unassembled WGS sequence"/>
</dbReference>
<evidence type="ECO:0000313" key="3">
    <source>
        <dbReference type="Proteomes" id="UP000537326"/>
    </source>
</evidence>
<organism evidence="2 3">
    <name type="scientific">Nocardioides marinus</name>
    <dbReference type="NCBI Taxonomy" id="374514"/>
    <lineage>
        <taxon>Bacteria</taxon>
        <taxon>Bacillati</taxon>
        <taxon>Actinomycetota</taxon>
        <taxon>Actinomycetes</taxon>
        <taxon>Propionibacteriales</taxon>
        <taxon>Nocardioidaceae</taxon>
        <taxon>Nocardioides</taxon>
    </lineage>
</organism>
<evidence type="ECO:0000259" key="1">
    <source>
        <dbReference type="Pfam" id="PF13635"/>
    </source>
</evidence>
<sequence length="289" mass="31555">MSLFESGDSTGEMSLASLLDGESQKGLGTHLTFEDLLRRIVAGGWPELLGADEDFARDWLADYLRHVVEVDIAEMGHRRNPGNLRRLLESLAHGVGQPVKLNDLAKDVGGEGRPIAYETLTGYLGALTRLWLTDDSAAWRPHMRSRARLRTAPVRYFVDPSIGPAALNIGSAELKADPQALGLHFEALAIRDLRIYAQLHRGRVDSWRDENGNEVDAVLTARDNKWAAFEIKLNPRDVDAGAASLLKFASNVDTDRHHEPACLGVITSTGAGGRRPDGVHVIPIGCFGP</sequence>
<dbReference type="AlphaFoldDB" id="A0A7Z0C6I0"/>
<comment type="caution">
    <text evidence="2">The sequence shown here is derived from an EMBL/GenBank/DDBJ whole genome shotgun (WGS) entry which is preliminary data.</text>
</comment>
<keyword evidence="3" id="KW-1185">Reference proteome</keyword>
<dbReference type="RefSeq" id="WP_218842457.1">
    <property type="nucleotide sequence ID" value="NZ_BAAAPP010000001.1"/>
</dbReference>
<dbReference type="Pfam" id="PF13635">
    <property type="entry name" value="DUF4143"/>
    <property type="match status" value="1"/>
</dbReference>
<feature type="domain" description="DUF4143" evidence="1">
    <location>
        <begin position="70"/>
        <end position="233"/>
    </location>
</feature>
<proteinExistence type="predicted"/>
<reference evidence="2 3" key="1">
    <citation type="submission" date="2020-07" db="EMBL/GenBank/DDBJ databases">
        <title>Sequencing the genomes of 1000 actinobacteria strains.</title>
        <authorList>
            <person name="Klenk H.-P."/>
        </authorList>
    </citation>
    <scope>NUCLEOTIDE SEQUENCE [LARGE SCALE GENOMIC DNA]</scope>
    <source>
        <strain evidence="2 3">DSM 18248</strain>
    </source>
</reference>
<dbReference type="PANTHER" id="PTHR43566:SF2">
    <property type="entry name" value="DUF4143 DOMAIN-CONTAINING PROTEIN"/>
    <property type="match status" value="1"/>
</dbReference>
<name>A0A7Z0C6I0_9ACTN</name>